<feature type="transmembrane region" description="Helical" evidence="8">
    <location>
        <begin position="173"/>
        <end position="193"/>
    </location>
</feature>
<proteinExistence type="inferred from homology"/>
<comment type="similarity">
    <text evidence="2 7">Belongs to the purine-cytosine permease (2.A.39) family.</text>
</comment>
<organism evidence="9 10">
    <name type="scientific">Sinosporangium siamense</name>
    <dbReference type="NCBI Taxonomy" id="1367973"/>
    <lineage>
        <taxon>Bacteria</taxon>
        <taxon>Bacillati</taxon>
        <taxon>Actinomycetota</taxon>
        <taxon>Actinomycetes</taxon>
        <taxon>Streptosporangiales</taxon>
        <taxon>Streptosporangiaceae</taxon>
        <taxon>Sinosporangium</taxon>
    </lineage>
</organism>
<evidence type="ECO:0000313" key="9">
    <source>
        <dbReference type="EMBL" id="GII91451.1"/>
    </source>
</evidence>
<gene>
    <name evidence="9" type="ORF">Ssi02_16820</name>
</gene>
<reference evidence="9" key="1">
    <citation type="submission" date="2021-01" db="EMBL/GenBank/DDBJ databases">
        <title>Whole genome shotgun sequence of Sinosporangium siamense NBRC 109515.</title>
        <authorList>
            <person name="Komaki H."/>
            <person name="Tamura T."/>
        </authorList>
    </citation>
    <scope>NUCLEOTIDE SEQUENCE</scope>
    <source>
        <strain evidence="9">NBRC 109515</strain>
    </source>
</reference>
<feature type="transmembrane region" description="Helical" evidence="8">
    <location>
        <begin position="367"/>
        <end position="391"/>
    </location>
</feature>
<keyword evidence="4 8" id="KW-0812">Transmembrane</keyword>
<dbReference type="EMBL" id="BOOW01000009">
    <property type="protein sequence ID" value="GII91451.1"/>
    <property type="molecule type" value="Genomic_DNA"/>
</dbReference>
<feature type="transmembrane region" description="Helical" evidence="8">
    <location>
        <begin position="147"/>
        <end position="166"/>
    </location>
</feature>
<dbReference type="PANTHER" id="PTHR31806">
    <property type="entry name" value="PURINE-CYTOSINE PERMEASE FCY2-RELATED"/>
    <property type="match status" value="1"/>
</dbReference>
<keyword evidence="10" id="KW-1185">Reference proteome</keyword>
<dbReference type="Proteomes" id="UP000606172">
    <property type="component" value="Unassembled WGS sequence"/>
</dbReference>
<sequence>MTAAPAESPKITEIETYGVDRIPDRDRTARPIDLFRVSFGGANTFATCVLGAFPILFGLSFRQGLAATLTGLVAGALILAPLSLFGPRNGTNNAVSSSAHLGVHGRIVGSYLALLTAVAFFSISVWSSGDALVGGAARLVGVPQNDLTHAVAYAIFASLVLTVCIYGFRFMLLVNKIAVAAASLMFVLGLVAFAGDFDPSYPGVFASTADPLFWPAFIGAALIVLSNPVSFGAFLGDWSRYIPADTPRRKVMGAAFLAQIATILPFFFGLATASIIAAKAPQYMDPAAPNYVGGLLAVSPGWYFLPVCLIALIGGMSTGTTSLYGTGLDFSSVFTRFSRVQATVFIGVLSIGFIFAGRFWMNLTQSISTFATLIITCTAPWMVIMMLGYVVRRGWYDPEALQVFNRRQRGGRYWFSHGWNWRGLSAWFVSAAVAITFTNIPGQFVGPFGHLAGGVDIALPLGLAVAGLLYLLLLLVFPEPRGVFGPKGPRLVRAADAPTPPIIGPDNGVAGEPVHT</sequence>
<feature type="transmembrane region" description="Helical" evidence="8">
    <location>
        <begin position="457"/>
        <end position="477"/>
    </location>
</feature>
<dbReference type="PIRSF" id="PIRSF002744">
    <property type="entry name" value="Pur-cyt_permease"/>
    <property type="match status" value="1"/>
</dbReference>
<evidence type="ECO:0000256" key="6">
    <source>
        <dbReference type="ARBA" id="ARBA00023136"/>
    </source>
</evidence>
<feature type="transmembrane region" description="Helical" evidence="8">
    <location>
        <begin position="419"/>
        <end position="437"/>
    </location>
</feature>
<feature type="transmembrane region" description="Helical" evidence="8">
    <location>
        <begin position="256"/>
        <end position="280"/>
    </location>
</feature>
<keyword evidence="6 7" id="KW-0472">Membrane</keyword>
<keyword evidence="5 8" id="KW-1133">Transmembrane helix</keyword>
<feature type="transmembrane region" description="Helical" evidence="8">
    <location>
        <begin position="300"/>
        <end position="319"/>
    </location>
</feature>
<evidence type="ECO:0000256" key="2">
    <source>
        <dbReference type="ARBA" id="ARBA00008974"/>
    </source>
</evidence>
<evidence type="ECO:0000256" key="7">
    <source>
        <dbReference type="PIRNR" id="PIRNR002744"/>
    </source>
</evidence>
<comment type="subcellular location">
    <subcellularLocation>
        <location evidence="1">Membrane</location>
        <topology evidence="1">Multi-pass membrane protein</topology>
    </subcellularLocation>
</comment>
<feature type="transmembrane region" description="Helical" evidence="8">
    <location>
        <begin position="34"/>
        <end position="59"/>
    </location>
</feature>
<accession>A0A919RGD7</accession>
<feature type="transmembrane region" description="Helical" evidence="8">
    <location>
        <begin position="213"/>
        <end position="235"/>
    </location>
</feature>
<dbReference type="GO" id="GO:0005886">
    <property type="term" value="C:plasma membrane"/>
    <property type="evidence" value="ECO:0007669"/>
    <property type="project" value="TreeGrafter"/>
</dbReference>
<evidence type="ECO:0000256" key="3">
    <source>
        <dbReference type="ARBA" id="ARBA00022448"/>
    </source>
</evidence>
<name>A0A919RGD7_9ACTN</name>
<protein>
    <submittedName>
        <fullName evidence="9">Nitrate reductase</fullName>
    </submittedName>
</protein>
<feature type="transmembrane region" description="Helical" evidence="8">
    <location>
        <begin position="340"/>
        <end position="361"/>
    </location>
</feature>
<dbReference type="InterPro" id="IPR001248">
    <property type="entry name" value="Pur-cyt_permease"/>
</dbReference>
<evidence type="ECO:0000256" key="4">
    <source>
        <dbReference type="ARBA" id="ARBA00022692"/>
    </source>
</evidence>
<keyword evidence="3 7" id="KW-0813">Transport</keyword>
<evidence type="ECO:0000313" key="10">
    <source>
        <dbReference type="Proteomes" id="UP000606172"/>
    </source>
</evidence>
<dbReference type="RefSeq" id="WP_204022864.1">
    <property type="nucleotide sequence ID" value="NZ_BOOW01000009.1"/>
</dbReference>
<evidence type="ECO:0000256" key="1">
    <source>
        <dbReference type="ARBA" id="ARBA00004141"/>
    </source>
</evidence>
<comment type="caution">
    <text evidence="9">The sequence shown here is derived from an EMBL/GenBank/DDBJ whole genome shotgun (WGS) entry which is preliminary data.</text>
</comment>
<dbReference type="InterPro" id="IPR026030">
    <property type="entry name" value="Pur-cyt_permease_Fcy2/21/22"/>
</dbReference>
<feature type="transmembrane region" description="Helical" evidence="8">
    <location>
        <begin position="65"/>
        <end position="86"/>
    </location>
</feature>
<dbReference type="PANTHER" id="PTHR31806:SF1">
    <property type="entry name" value="PURINE-CYTOSINE PERMEASE FCY2-RELATED"/>
    <property type="match status" value="1"/>
</dbReference>
<evidence type="ECO:0000256" key="8">
    <source>
        <dbReference type="SAM" id="Phobius"/>
    </source>
</evidence>
<feature type="transmembrane region" description="Helical" evidence="8">
    <location>
        <begin position="107"/>
        <end position="127"/>
    </location>
</feature>
<evidence type="ECO:0000256" key="5">
    <source>
        <dbReference type="ARBA" id="ARBA00022989"/>
    </source>
</evidence>
<dbReference type="Pfam" id="PF02133">
    <property type="entry name" value="Transp_cyt_pur"/>
    <property type="match status" value="1"/>
</dbReference>
<dbReference type="Gene3D" id="1.10.4160.10">
    <property type="entry name" value="Hydantoin permease"/>
    <property type="match status" value="1"/>
</dbReference>
<dbReference type="GO" id="GO:0022857">
    <property type="term" value="F:transmembrane transporter activity"/>
    <property type="evidence" value="ECO:0007669"/>
    <property type="project" value="InterPro"/>
</dbReference>
<dbReference type="AlphaFoldDB" id="A0A919RGD7"/>